<dbReference type="AlphaFoldDB" id="A0ABD5XSV3"/>
<evidence type="ECO:0000313" key="6">
    <source>
        <dbReference type="EMBL" id="MFC7138255.1"/>
    </source>
</evidence>
<evidence type="ECO:0000259" key="5">
    <source>
        <dbReference type="Pfam" id="PF13193"/>
    </source>
</evidence>
<dbReference type="Pfam" id="PF13193">
    <property type="entry name" value="AMP-binding_C"/>
    <property type="match status" value="1"/>
</dbReference>
<dbReference type="InterPro" id="IPR025110">
    <property type="entry name" value="AMP-bd_C"/>
</dbReference>
<reference evidence="6 7" key="1">
    <citation type="journal article" date="2019" name="Int. J. Syst. Evol. Microbiol.">
        <title>The Global Catalogue of Microorganisms (GCM) 10K type strain sequencing project: providing services to taxonomists for standard genome sequencing and annotation.</title>
        <authorList>
            <consortium name="The Broad Institute Genomics Platform"/>
            <consortium name="The Broad Institute Genome Sequencing Center for Infectious Disease"/>
            <person name="Wu L."/>
            <person name="Ma J."/>
        </authorList>
    </citation>
    <scope>NUCLEOTIDE SEQUENCE [LARGE SCALE GENOMIC DNA]</scope>
    <source>
        <strain evidence="6 7">XZYJT29</strain>
    </source>
</reference>
<feature type="region of interest" description="Disordered" evidence="3">
    <location>
        <begin position="507"/>
        <end position="526"/>
    </location>
</feature>
<comment type="caution">
    <text evidence="6">The sequence shown here is derived from an EMBL/GenBank/DDBJ whole genome shotgun (WGS) entry which is preliminary data.</text>
</comment>
<dbReference type="GeneID" id="78818482"/>
<dbReference type="PANTHER" id="PTHR43201">
    <property type="entry name" value="ACYL-COA SYNTHETASE"/>
    <property type="match status" value="1"/>
</dbReference>
<dbReference type="SUPFAM" id="SSF56801">
    <property type="entry name" value="Acetyl-CoA synthetase-like"/>
    <property type="match status" value="1"/>
</dbReference>
<keyword evidence="2" id="KW-0436">Ligase</keyword>
<dbReference type="EMBL" id="JBHTAS010000001">
    <property type="protein sequence ID" value="MFC7138255.1"/>
    <property type="molecule type" value="Genomic_DNA"/>
</dbReference>
<dbReference type="InterPro" id="IPR042099">
    <property type="entry name" value="ANL_N_sf"/>
</dbReference>
<dbReference type="RefSeq" id="WP_382261832.1">
    <property type="nucleotide sequence ID" value="NZ_CP118158.1"/>
</dbReference>
<dbReference type="Gene3D" id="3.40.50.12780">
    <property type="entry name" value="N-terminal domain of ligase-like"/>
    <property type="match status" value="1"/>
</dbReference>
<dbReference type="PROSITE" id="PS00455">
    <property type="entry name" value="AMP_BINDING"/>
    <property type="match status" value="1"/>
</dbReference>
<dbReference type="InterPro" id="IPR000873">
    <property type="entry name" value="AMP-dep_synth/lig_dom"/>
</dbReference>
<evidence type="ECO:0000256" key="1">
    <source>
        <dbReference type="ARBA" id="ARBA00006432"/>
    </source>
</evidence>
<dbReference type="InterPro" id="IPR045851">
    <property type="entry name" value="AMP-bd_C_sf"/>
</dbReference>
<feature type="domain" description="AMP-binding enzyme C-terminal" evidence="5">
    <location>
        <begin position="434"/>
        <end position="509"/>
    </location>
</feature>
<sequence>MSDPSSDLLRQRAASTPDATAVVDADEGTEWTYRAFDERASARAARLADRFDGDAGDPFDAAGGRVGLLFGTRVAFADCYFALGRLGASAVPLNAELPAERLRAQASRADVDLLICGRATEGLAAEAAPSDVPVASVDDPASDEVASLHLGLTATGESVDASAERPVTGERPLDAERVVMFTSGTSGDPKGVRLTRRNLVASAVGSAHRLGVDPDDRWLVCLPTYHMGGLAPLVRSTLYGTTTVIQREFDADATARVLDEFAITGVSLVPTMLTRLLDAGWTPGDSLRFVLLGGAPASRDLIERCGDRGVPAYPTYGMTETASQVATATPDESRSHPDTVGRPLRNTTVTVIESGDDGHSPVDPGESGELVVAGPTVTPGYLDAQQTAAAFGEAGFHTGDLGYADEDGRLWVVGRVDDAVVTGGENVHPARVADAIREIDGIDDAAVTGLPDEEWGERVAALVVPAEDSTGSTALTAAAVREGARERLADFAVPKTVAFADELPRTHSGTVDRDGVRERLAAARTD</sequence>
<dbReference type="Pfam" id="PF00501">
    <property type="entry name" value="AMP-binding"/>
    <property type="match status" value="1"/>
</dbReference>
<accession>A0ABD5XSV3</accession>
<keyword evidence="7" id="KW-1185">Reference proteome</keyword>
<name>A0ABD5XSV3_9EURY</name>
<dbReference type="PANTHER" id="PTHR43201:SF5">
    <property type="entry name" value="MEDIUM-CHAIN ACYL-COA LIGASE ACSF2, MITOCHONDRIAL"/>
    <property type="match status" value="1"/>
</dbReference>
<evidence type="ECO:0000256" key="2">
    <source>
        <dbReference type="ARBA" id="ARBA00022598"/>
    </source>
</evidence>
<protein>
    <submittedName>
        <fullName evidence="6">Class I adenylate-forming enzyme family protein</fullName>
    </submittedName>
</protein>
<feature type="region of interest" description="Disordered" evidence="3">
    <location>
        <begin position="1"/>
        <end position="21"/>
    </location>
</feature>
<gene>
    <name evidence="6" type="ORF">ACFQMA_00170</name>
</gene>
<dbReference type="Gene3D" id="3.30.300.30">
    <property type="match status" value="1"/>
</dbReference>
<dbReference type="Proteomes" id="UP001596432">
    <property type="component" value="Unassembled WGS sequence"/>
</dbReference>
<dbReference type="GO" id="GO:0016874">
    <property type="term" value="F:ligase activity"/>
    <property type="evidence" value="ECO:0007669"/>
    <property type="project" value="UniProtKB-KW"/>
</dbReference>
<proteinExistence type="inferred from homology"/>
<dbReference type="InterPro" id="IPR020845">
    <property type="entry name" value="AMP-binding_CS"/>
</dbReference>
<evidence type="ECO:0000259" key="4">
    <source>
        <dbReference type="Pfam" id="PF00501"/>
    </source>
</evidence>
<organism evidence="6 7">
    <name type="scientific">Halosimplex aquaticum</name>
    <dbReference type="NCBI Taxonomy" id="3026162"/>
    <lineage>
        <taxon>Archaea</taxon>
        <taxon>Methanobacteriati</taxon>
        <taxon>Methanobacteriota</taxon>
        <taxon>Stenosarchaea group</taxon>
        <taxon>Halobacteria</taxon>
        <taxon>Halobacteriales</taxon>
        <taxon>Haloarculaceae</taxon>
        <taxon>Halosimplex</taxon>
    </lineage>
</organism>
<evidence type="ECO:0000256" key="3">
    <source>
        <dbReference type="SAM" id="MobiDB-lite"/>
    </source>
</evidence>
<evidence type="ECO:0000313" key="7">
    <source>
        <dbReference type="Proteomes" id="UP001596432"/>
    </source>
</evidence>
<feature type="domain" description="AMP-dependent synthetase/ligase" evidence="4">
    <location>
        <begin position="10"/>
        <end position="382"/>
    </location>
</feature>
<comment type="similarity">
    <text evidence="1">Belongs to the ATP-dependent AMP-binding enzyme family.</text>
</comment>